<organism evidence="6 7">
    <name type="scientific">Brevibacterium jeotgali</name>
    <dbReference type="NCBI Taxonomy" id="1262550"/>
    <lineage>
        <taxon>Bacteria</taxon>
        <taxon>Bacillati</taxon>
        <taxon>Actinomycetota</taxon>
        <taxon>Actinomycetes</taxon>
        <taxon>Micrococcales</taxon>
        <taxon>Brevibacteriaceae</taxon>
        <taxon>Brevibacterium</taxon>
    </lineage>
</organism>
<gene>
    <name evidence="6" type="ORF">BJEO58_00410</name>
</gene>
<keyword evidence="7" id="KW-1185">Reference proteome</keyword>
<name>A0A2H1L286_9MICO</name>
<evidence type="ECO:0000256" key="4">
    <source>
        <dbReference type="SAM" id="MobiDB-lite"/>
    </source>
</evidence>
<dbReference type="PANTHER" id="PTHR44942">
    <property type="entry name" value="METHYLTRANSF_11 DOMAIN-CONTAINING PROTEIN"/>
    <property type="match status" value="1"/>
</dbReference>
<dbReference type="SUPFAM" id="SSF53335">
    <property type="entry name" value="S-adenosyl-L-methionine-dependent methyltransferases"/>
    <property type="match status" value="1"/>
</dbReference>
<evidence type="ECO:0000256" key="2">
    <source>
        <dbReference type="ARBA" id="ARBA00022603"/>
    </source>
</evidence>
<comment type="similarity">
    <text evidence="1">Belongs to the methyltransferase superfamily.</text>
</comment>
<dbReference type="Proteomes" id="UP000234462">
    <property type="component" value="Unassembled WGS sequence"/>
</dbReference>
<protein>
    <submittedName>
        <fullName evidence="6">Methyltransferase domain-containing protein</fullName>
    </submittedName>
</protein>
<sequence length="281" mass="30581">MSRQPTSPSPPDDGSWGRTGQRAVRPAVAQATREAVGTRFGEAAAVYDRVRPRYPDAVYDWLAEEVMAPVRCADVGAGTGIFGAGLRDRGWSVVGIDPDQDLLALHPEPARGGTAEALPLDDESVDLVTVAQAWHWIDPIPAAAEFRRVLTRTGAVAIVLNQLDVRVEWVLRLARIMHAGDVYRPAWRPALAGFADPTAAEFTFTTGVSADDVVELAATRSYWLRNGPRVRERVEANIRSFLSDEGRGLAAESGSLLTAAGEPDMFELPYLCLAYLTQRRS</sequence>
<keyword evidence="2 6" id="KW-0489">Methyltransferase</keyword>
<dbReference type="Gene3D" id="3.40.50.150">
    <property type="entry name" value="Vaccinia Virus protein VP39"/>
    <property type="match status" value="1"/>
</dbReference>
<evidence type="ECO:0000259" key="5">
    <source>
        <dbReference type="Pfam" id="PF08241"/>
    </source>
</evidence>
<dbReference type="InterPro" id="IPR013216">
    <property type="entry name" value="Methyltransf_11"/>
</dbReference>
<evidence type="ECO:0000256" key="1">
    <source>
        <dbReference type="ARBA" id="ARBA00008361"/>
    </source>
</evidence>
<dbReference type="RefSeq" id="WP_101587333.1">
    <property type="nucleotide sequence ID" value="NZ_FXZM01000002.1"/>
</dbReference>
<evidence type="ECO:0000313" key="6">
    <source>
        <dbReference type="EMBL" id="SMY10835.1"/>
    </source>
</evidence>
<dbReference type="GO" id="GO:0032259">
    <property type="term" value="P:methylation"/>
    <property type="evidence" value="ECO:0007669"/>
    <property type="project" value="UniProtKB-KW"/>
</dbReference>
<accession>A0A2H1L286</accession>
<dbReference type="InterPro" id="IPR051052">
    <property type="entry name" value="Diverse_substrate_MTase"/>
</dbReference>
<feature type="region of interest" description="Disordered" evidence="4">
    <location>
        <begin position="1"/>
        <end position="22"/>
    </location>
</feature>
<dbReference type="OrthoDB" id="9797252at2"/>
<dbReference type="AlphaFoldDB" id="A0A2H1L286"/>
<reference evidence="7" key="1">
    <citation type="submission" date="2017-03" db="EMBL/GenBank/DDBJ databases">
        <authorList>
            <person name="Monnet C."/>
        </authorList>
    </citation>
    <scope>NUCLEOTIDE SEQUENCE [LARGE SCALE GENOMIC DNA]</scope>
    <source>
        <strain evidence="7">SJ5-8</strain>
    </source>
</reference>
<feature type="domain" description="Methyltransferase type 11" evidence="5">
    <location>
        <begin position="74"/>
        <end position="158"/>
    </location>
</feature>
<dbReference type="Pfam" id="PF08241">
    <property type="entry name" value="Methyltransf_11"/>
    <property type="match status" value="1"/>
</dbReference>
<evidence type="ECO:0000256" key="3">
    <source>
        <dbReference type="ARBA" id="ARBA00022679"/>
    </source>
</evidence>
<evidence type="ECO:0000313" key="7">
    <source>
        <dbReference type="Proteomes" id="UP000234462"/>
    </source>
</evidence>
<dbReference type="GO" id="GO:0008757">
    <property type="term" value="F:S-adenosylmethionine-dependent methyltransferase activity"/>
    <property type="evidence" value="ECO:0007669"/>
    <property type="project" value="InterPro"/>
</dbReference>
<dbReference type="InterPro" id="IPR029063">
    <property type="entry name" value="SAM-dependent_MTases_sf"/>
</dbReference>
<dbReference type="PANTHER" id="PTHR44942:SF4">
    <property type="entry name" value="METHYLTRANSFERASE TYPE 11 DOMAIN-CONTAINING PROTEIN"/>
    <property type="match status" value="1"/>
</dbReference>
<dbReference type="CDD" id="cd02440">
    <property type="entry name" value="AdoMet_MTases"/>
    <property type="match status" value="1"/>
</dbReference>
<dbReference type="EMBL" id="FXZM01000002">
    <property type="protein sequence ID" value="SMY10835.1"/>
    <property type="molecule type" value="Genomic_DNA"/>
</dbReference>
<keyword evidence="3 6" id="KW-0808">Transferase</keyword>
<proteinExistence type="inferred from homology"/>